<organism evidence="1 2">
    <name type="scientific">Claviceps purpurea (strain 20.1)</name>
    <name type="common">Ergot fungus</name>
    <name type="synonym">Sphacelia segetum</name>
    <dbReference type="NCBI Taxonomy" id="1111077"/>
    <lineage>
        <taxon>Eukaryota</taxon>
        <taxon>Fungi</taxon>
        <taxon>Dikarya</taxon>
        <taxon>Ascomycota</taxon>
        <taxon>Pezizomycotina</taxon>
        <taxon>Sordariomycetes</taxon>
        <taxon>Hypocreomycetidae</taxon>
        <taxon>Hypocreales</taxon>
        <taxon>Clavicipitaceae</taxon>
        <taxon>Claviceps</taxon>
    </lineage>
</organism>
<dbReference type="HOGENOM" id="CLU_906151_0_0_1"/>
<reference evidence="1 2" key="1">
    <citation type="journal article" date="2013" name="PLoS Genet.">
        <title>Plant-symbiotic fungi as chemical engineers: Multi-genome analysis of the Clavicipitaceae reveals dynamics of alkaloid loci.</title>
        <authorList>
            <person name="Schardl C.L."/>
            <person name="Young C.A."/>
            <person name="Hesse U."/>
            <person name="Amyotte S.G."/>
            <person name="Andreeva K."/>
            <person name="Calie P.J."/>
            <person name="Fleetwood D.J."/>
            <person name="Haws D.C."/>
            <person name="Moore N."/>
            <person name="Oeser B."/>
            <person name="Panaccione D.G."/>
            <person name="Schweri K.K."/>
            <person name="Voisey C.R."/>
            <person name="Farman M.L."/>
            <person name="Jaromczyk J.W."/>
            <person name="Roe B.A."/>
            <person name="O'Sullivan D.M."/>
            <person name="Scott B."/>
            <person name="Tudzynski P."/>
            <person name="An Z."/>
            <person name="Arnaoudova E.G."/>
            <person name="Bullock C.T."/>
            <person name="Charlton N.D."/>
            <person name="Chen L."/>
            <person name="Cox M."/>
            <person name="Dinkins R.D."/>
            <person name="Florea S."/>
            <person name="Glenn A.E."/>
            <person name="Gordon A."/>
            <person name="Gueldener U."/>
            <person name="Harris D.R."/>
            <person name="Hollin W."/>
            <person name="Jaromczyk J."/>
            <person name="Johnson R.D."/>
            <person name="Khan A.K."/>
            <person name="Leistner E."/>
            <person name="Leuchtmann A."/>
            <person name="Li C."/>
            <person name="Liu J."/>
            <person name="Liu J."/>
            <person name="Liu M."/>
            <person name="Mace W."/>
            <person name="Machado C."/>
            <person name="Nagabhyru P."/>
            <person name="Pan J."/>
            <person name="Schmid J."/>
            <person name="Sugawara K."/>
            <person name="Steiner U."/>
            <person name="Takach J.E."/>
            <person name="Tanaka E."/>
            <person name="Webb J.S."/>
            <person name="Wilson E.V."/>
            <person name="Wiseman J.L."/>
            <person name="Yoshida R."/>
            <person name="Zeng Z."/>
        </authorList>
    </citation>
    <scope>NUCLEOTIDE SEQUENCE [LARGE SCALE GENOMIC DNA]</scope>
    <source>
        <strain evidence="1 2">20.1</strain>
    </source>
</reference>
<gene>
    <name evidence="1" type="ORF">CPUR_01218</name>
</gene>
<accession>M1WAI3</accession>
<dbReference type="EMBL" id="CAGA01000005">
    <property type="protein sequence ID" value="CCE27744.1"/>
    <property type="molecule type" value="Genomic_DNA"/>
</dbReference>
<keyword evidence="2" id="KW-1185">Reference proteome</keyword>
<dbReference type="Proteomes" id="UP000016801">
    <property type="component" value="Unassembled WGS sequence"/>
</dbReference>
<comment type="caution">
    <text evidence="1">The sequence shown here is derived from an EMBL/GenBank/DDBJ whole genome shotgun (WGS) entry which is preliminary data.</text>
</comment>
<evidence type="ECO:0000313" key="2">
    <source>
        <dbReference type="Proteomes" id="UP000016801"/>
    </source>
</evidence>
<dbReference type="AlphaFoldDB" id="M1WAI3"/>
<evidence type="ECO:0000313" key="1">
    <source>
        <dbReference type="EMBL" id="CCE27744.1"/>
    </source>
</evidence>
<dbReference type="OrthoDB" id="4947595at2759"/>
<sequence length="307" mass="34044">MESFNAATTLQVSYKKPLLSSVDHWDDWIEALQSFAEGQGFWSEVNPDNPELPADALVQPRVATSVECQEFISKESTPTNPVTLHDAIQYHLMLYQEQIRKDATTSHVTPRQVAKELKARFAQDSVVSSAATSSRYKDLLQQAHMANVEPKRWIADCPKWEHLGSRIRKDGWKLPAQSAPTSSGSTYPGNLSAATLDPKLWIPTTFTNIKASSGTLRDRLVPGSFVPSDESDYLEAATTSFKISGRGTRVMKNILNGINVEKSEDLALLDVAVVEGFHVNIASESRLKMKDAWYCGFDCTMRFGSNG</sequence>
<dbReference type="VEuPathDB" id="FungiDB:CPUR_01218"/>
<proteinExistence type="predicted"/>
<protein>
    <submittedName>
        <fullName evidence="1">Uncharacterized protein</fullName>
    </submittedName>
</protein>
<name>M1WAI3_CLAP2</name>